<dbReference type="Proteomes" id="UP000593567">
    <property type="component" value="Unassembled WGS sequence"/>
</dbReference>
<evidence type="ECO:0008006" key="9">
    <source>
        <dbReference type="Google" id="ProtNLM"/>
    </source>
</evidence>
<reference evidence="7" key="1">
    <citation type="submission" date="2020-06" db="EMBL/GenBank/DDBJ databases">
        <title>Draft genome of Bugula neritina, a colonial animal packing powerful symbionts and potential medicines.</title>
        <authorList>
            <person name="Rayko M."/>
        </authorList>
    </citation>
    <scope>NUCLEOTIDE SEQUENCE [LARGE SCALE GENOMIC DNA]</scope>
    <source>
        <strain evidence="7">Kwan_BN1</strain>
    </source>
</reference>
<proteinExistence type="inferred from homology"/>
<keyword evidence="3" id="KW-0479">Metal-binding</keyword>
<dbReference type="GO" id="GO:0005506">
    <property type="term" value="F:iron ion binding"/>
    <property type="evidence" value="ECO:0007669"/>
    <property type="project" value="InterPro"/>
</dbReference>
<feature type="transmembrane region" description="Helical" evidence="6">
    <location>
        <begin position="89"/>
        <end position="109"/>
    </location>
</feature>
<dbReference type="GO" id="GO:0020037">
    <property type="term" value="F:heme binding"/>
    <property type="evidence" value="ECO:0007669"/>
    <property type="project" value="InterPro"/>
</dbReference>
<keyword evidence="8" id="KW-1185">Reference proteome</keyword>
<dbReference type="GO" id="GO:0008395">
    <property type="term" value="F:steroid hydroxylase activity"/>
    <property type="evidence" value="ECO:0007669"/>
    <property type="project" value="TreeGrafter"/>
</dbReference>
<keyword evidence="6" id="KW-0812">Transmembrane</keyword>
<comment type="similarity">
    <text evidence="1">Belongs to the cytochrome P450 family.</text>
</comment>
<dbReference type="SUPFAM" id="SSF48264">
    <property type="entry name" value="Cytochrome P450"/>
    <property type="match status" value="1"/>
</dbReference>
<dbReference type="InterPro" id="IPR050705">
    <property type="entry name" value="Cytochrome_P450_3A"/>
</dbReference>
<evidence type="ECO:0000313" key="8">
    <source>
        <dbReference type="Proteomes" id="UP000593567"/>
    </source>
</evidence>
<dbReference type="InterPro" id="IPR001128">
    <property type="entry name" value="Cyt_P450"/>
</dbReference>
<evidence type="ECO:0000313" key="7">
    <source>
        <dbReference type="EMBL" id="KAF6033266.1"/>
    </source>
</evidence>
<evidence type="ECO:0000256" key="5">
    <source>
        <dbReference type="ARBA" id="ARBA00023004"/>
    </source>
</evidence>
<dbReference type="Pfam" id="PF00067">
    <property type="entry name" value="p450"/>
    <property type="match status" value="1"/>
</dbReference>
<dbReference type="PANTHER" id="PTHR24302:SF15">
    <property type="entry name" value="FATTY-ACID PEROXYGENASE"/>
    <property type="match status" value="1"/>
</dbReference>
<keyword evidence="5" id="KW-0408">Iron</keyword>
<dbReference type="PANTHER" id="PTHR24302">
    <property type="entry name" value="CYTOCHROME P450 FAMILY 3"/>
    <property type="match status" value="1"/>
</dbReference>
<protein>
    <recommendedName>
        <fullName evidence="9">CYP3A4</fullName>
    </recommendedName>
</protein>
<dbReference type="GO" id="GO:0016705">
    <property type="term" value="F:oxidoreductase activity, acting on paired donors, with incorporation or reduction of molecular oxygen"/>
    <property type="evidence" value="ECO:0007669"/>
    <property type="project" value="InterPro"/>
</dbReference>
<evidence type="ECO:0000256" key="3">
    <source>
        <dbReference type="ARBA" id="ARBA00022723"/>
    </source>
</evidence>
<keyword evidence="6" id="KW-1133">Transmembrane helix</keyword>
<keyword evidence="6" id="KW-0472">Membrane</keyword>
<evidence type="ECO:0000256" key="2">
    <source>
        <dbReference type="ARBA" id="ARBA00022617"/>
    </source>
</evidence>
<dbReference type="OrthoDB" id="1470350at2759"/>
<keyword evidence="4" id="KW-0560">Oxidoreductase</keyword>
<sequence>MLDIKLVKEYPERIYGTFQGRQAVLQVVDADVVKEIAIKEFTSFTNKRNVLNENSFITGHIAALKDDHWKHVRSTITPTFTSGKLKQSLSLINVFAQILVIVTFTLAGFT</sequence>
<comment type="caution">
    <text evidence="7">The sequence shown here is derived from an EMBL/GenBank/DDBJ whole genome shotgun (WGS) entry which is preliminary data.</text>
</comment>
<dbReference type="Gene3D" id="1.10.630.10">
    <property type="entry name" value="Cytochrome P450"/>
    <property type="match status" value="1"/>
</dbReference>
<organism evidence="7 8">
    <name type="scientific">Bugula neritina</name>
    <name type="common">Brown bryozoan</name>
    <name type="synonym">Sertularia neritina</name>
    <dbReference type="NCBI Taxonomy" id="10212"/>
    <lineage>
        <taxon>Eukaryota</taxon>
        <taxon>Metazoa</taxon>
        <taxon>Spiralia</taxon>
        <taxon>Lophotrochozoa</taxon>
        <taxon>Bryozoa</taxon>
        <taxon>Gymnolaemata</taxon>
        <taxon>Cheilostomatida</taxon>
        <taxon>Flustrina</taxon>
        <taxon>Buguloidea</taxon>
        <taxon>Bugulidae</taxon>
        <taxon>Bugula</taxon>
    </lineage>
</organism>
<gene>
    <name evidence="7" type="ORF">EB796_008430</name>
</gene>
<name>A0A7J7K6T0_BUGNE</name>
<keyword evidence="2" id="KW-0349">Heme</keyword>
<evidence type="ECO:0000256" key="1">
    <source>
        <dbReference type="ARBA" id="ARBA00010617"/>
    </source>
</evidence>
<dbReference type="InterPro" id="IPR036396">
    <property type="entry name" value="Cyt_P450_sf"/>
</dbReference>
<evidence type="ECO:0000256" key="4">
    <source>
        <dbReference type="ARBA" id="ARBA00023002"/>
    </source>
</evidence>
<evidence type="ECO:0000256" key="6">
    <source>
        <dbReference type="SAM" id="Phobius"/>
    </source>
</evidence>
<accession>A0A7J7K6T0</accession>
<dbReference type="EMBL" id="VXIV02001409">
    <property type="protein sequence ID" value="KAF6033266.1"/>
    <property type="molecule type" value="Genomic_DNA"/>
</dbReference>
<dbReference type="AlphaFoldDB" id="A0A7J7K6T0"/>